<protein>
    <submittedName>
        <fullName evidence="10">Glycosyltransferase family 39 protein</fullName>
    </submittedName>
</protein>
<evidence type="ECO:0000256" key="5">
    <source>
        <dbReference type="ARBA" id="ARBA00022692"/>
    </source>
</evidence>
<dbReference type="EMBL" id="CP041253">
    <property type="protein sequence ID" value="QDH78506.1"/>
    <property type="molecule type" value="Genomic_DNA"/>
</dbReference>
<dbReference type="RefSeq" id="WP_141613762.1">
    <property type="nucleotide sequence ID" value="NZ_CP041253.1"/>
</dbReference>
<feature type="transmembrane region" description="Helical" evidence="8">
    <location>
        <begin position="271"/>
        <end position="287"/>
    </location>
</feature>
<evidence type="ECO:0000256" key="8">
    <source>
        <dbReference type="SAM" id="Phobius"/>
    </source>
</evidence>
<feature type="transmembrane region" description="Helical" evidence="8">
    <location>
        <begin position="293"/>
        <end position="310"/>
    </location>
</feature>
<feature type="transmembrane region" description="Helical" evidence="8">
    <location>
        <begin position="245"/>
        <end position="264"/>
    </location>
</feature>
<name>A0A514CFD1_9BACT</name>
<dbReference type="PANTHER" id="PTHR33908">
    <property type="entry name" value="MANNOSYLTRANSFERASE YKCB-RELATED"/>
    <property type="match status" value="1"/>
</dbReference>
<keyword evidence="2" id="KW-1003">Cell membrane</keyword>
<dbReference type="PANTHER" id="PTHR33908:SF11">
    <property type="entry name" value="MEMBRANE PROTEIN"/>
    <property type="match status" value="1"/>
</dbReference>
<dbReference type="OrthoDB" id="9813729at2"/>
<feature type="transmembrane region" description="Helical" evidence="8">
    <location>
        <begin position="45"/>
        <end position="61"/>
    </location>
</feature>
<feature type="domain" description="Glycosyltransferase RgtA/B/C/D-like" evidence="9">
    <location>
        <begin position="53"/>
        <end position="212"/>
    </location>
</feature>
<evidence type="ECO:0000313" key="11">
    <source>
        <dbReference type="Proteomes" id="UP000316614"/>
    </source>
</evidence>
<feature type="transmembrane region" description="Helical" evidence="8">
    <location>
        <begin position="322"/>
        <end position="345"/>
    </location>
</feature>
<dbReference type="KEGG" id="echi:FKX85_05440"/>
<dbReference type="AlphaFoldDB" id="A0A514CFD1"/>
<dbReference type="GO" id="GO:0009103">
    <property type="term" value="P:lipopolysaccharide biosynthetic process"/>
    <property type="evidence" value="ECO:0007669"/>
    <property type="project" value="UniProtKB-ARBA"/>
</dbReference>
<evidence type="ECO:0000256" key="1">
    <source>
        <dbReference type="ARBA" id="ARBA00004651"/>
    </source>
</evidence>
<sequence>MKNTPKDLVFLIGIFVLAKLLVHFITYENYELHRDAYLYYAQGEHLDWGFIAVPPLIAVLGKVTTSFFGNTVFALRFFPALIGAANVGLVGLSVKELGGKWLAISLACLAYLLSPSFLHSNTLFQPVTFNHFFWLLSSWLILRMIIRDNPKYWLWLSVVFGLGFLNKYSILFFFAAFLVGLSLTAHRRLYCSSYFAIGVALALVIISPNLVWQYQHNWPVMMHMKELRETQLVHVELLGFFVDQLLMNLQAIFLWFGSLILLLFYPKEKQYRIVGLMFLLLLGLLMAGSGKAYYTLGIYPVLFSFGAFYVEKYGRRYQRPIAVFLVTWMIFVLYQSLSFGGIPFMTVEKVAGKEKHRWEDGKEYDLPQDLADMTGWKEIGETVRDIYVGLGSANRNNCDVFCNNYAQAGSVMFYGKSVGIPQPMCTVGSFVLWSPDSLEKEYFILVDHDPGDEDGSNAMLNDFFEKVKLVKTIDNPYFRENGTNIYLCQYPTPLIKEHYYKLMSEAKGKYKR</sequence>
<dbReference type="InterPro" id="IPR050297">
    <property type="entry name" value="LipidA_mod_glycosyltrf_83"/>
</dbReference>
<evidence type="ECO:0000259" key="9">
    <source>
        <dbReference type="Pfam" id="PF13231"/>
    </source>
</evidence>
<comment type="subcellular location">
    <subcellularLocation>
        <location evidence="1">Cell membrane</location>
        <topology evidence="1">Multi-pass membrane protein</topology>
    </subcellularLocation>
</comment>
<feature type="transmembrane region" description="Helical" evidence="8">
    <location>
        <begin position="127"/>
        <end position="146"/>
    </location>
</feature>
<evidence type="ECO:0000256" key="3">
    <source>
        <dbReference type="ARBA" id="ARBA00022676"/>
    </source>
</evidence>
<feature type="transmembrane region" description="Helical" evidence="8">
    <location>
        <begin position="7"/>
        <end position="25"/>
    </location>
</feature>
<evidence type="ECO:0000256" key="6">
    <source>
        <dbReference type="ARBA" id="ARBA00022989"/>
    </source>
</evidence>
<proteinExistence type="predicted"/>
<dbReference type="Pfam" id="PF13231">
    <property type="entry name" value="PMT_2"/>
    <property type="match status" value="1"/>
</dbReference>
<organism evidence="10 11">
    <name type="scientific">Echinicola soli</name>
    <dbReference type="NCBI Taxonomy" id="2591634"/>
    <lineage>
        <taxon>Bacteria</taxon>
        <taxon>Pseudomonadati</taxon>
        <taxon>Bacteroidota</taxon>
        <taxon>Cytophagia</taxon>
        <taxon>Cytophagales</taxon>
        <taxon>Cyclobacteriaceae</taxon>
        <taxon>Echinicola</taxon>
    </lineage>
</organism>
<dbReference type="Proteomes" id="UP000316614">
    <property type="component" value="Chromosome"/>
</dbReference>
<dbReference type="GO" id="GO:0016763">
    <property type="term" value="F:pentosyltransferase activity"/>
    <property type="evidence" value="ECO:0007669"/>
    <property type="project" value="TreeGrafter"/>
</dbReference>
<evidence type="ECO:0000256" key="4">
    <source>
        <dbReference type="ARBA" id="ARBA00022679"/>
    </source>
</evidence>
<keyword evidence="11" id="KW-1185">Reference proteome</keyword>
<keyword evidence="6 8" id="KW-1133">Transmembrane helix</keyword>
<keyword evidence="7 8" id="KW-0472">Membrane</keyword>
<keyword evidence="3" id="KW-0328">Glycosyltransferase</keyword>
<keyword evidence="5 8" id="KW-0812">Transmembrane</keyword>
<reference evidence="10 11" key="1">
    <citation type="submission" date="2019-06" db="EMBL/GenBank/DDBJ databases">
        <title>Echinicola alkalisoli sp. nov. isolated from saline soil.</title>
        <authorList>
            <person name="Sun J.-Q."/>
            <person name="Xu L."/>
        </authorList>
    </citation>
    <scope>NUCLEOTIDE SEQUENCE [LARGE SCALE GENOMIC DNA]</scope>
    <source>
        <strain evidence="10 11">LN3S3</strain>
    </source>
</reference>
<dbReference type="InterPro" id="IPR038731">
    <property type="entry name" value="RgtA/B/C-like"/>
</dbReference>
<keyword evidence="4 10" id="KW-0808">Transferase</keyword>
<feature type="transmembrane region" description="Helical" evidence="8">
    <location>
        <begin position="193"/>
        <end position="214"/>
    </location>
</feature>
<gene>
    <name evidence="10" type="ORF">FKX85_05440</name>
</gene>
<evidence type="ECO:0000256" key="2">
    <source>
        <dbReference type="ARBA" id="ARBA00022475"/>
    </source>
</evidence>
<dbReference type="GO" id="GO:0005886">
    <property type="term" value="C:plasma membrane"/>
    <property type="evidence" value="ECO:0007669"/>
    <property type="project" value="UniProtKB-SubCell"/>
</dbReference>
<evidence type="ECO:0000313" key="10">
    <source>
        <dbReference type="EMBL" id="QDH78506.1"/>
    </source>
</evidence>
<feature type="transmembrane region" description="Helical" evidence="8">
    <location>
        <begin position="152"/>
        <end position="181"/>
    </location>
</feature>
<evidence type="ECO:0000256" key="7">
    <source>
        <dbReference type="ARBA" id="ARBA00023136"/>
    </source>
</evidence>
<feature type="transmembrane region" description="Helical" evidence="8">
    <location>
        <begin position="73"/>
        <end position="94"/>
    </location>
</feature>
<accession>A0A514CFD1</accession>
<feature type="transmembrane region" description="Helical" evidence="8">
    <location>
        <begin position="100"/>
        <end position="118"/>
    </location>
</feature>